<protein>
    <submittedName>
        <fullName evidence="1">Uncharacterized protein</fullName>
    </submittedName>
</protein>
<organism evidence="1 2">
    <name type="scientific">Lactuca sativa</name>
    <name type="common">Garden lettuce</name>
    <dbReference type="NCBI Taxonomy" id="4236"/>
    <lineage>
        <taxon>Eukaryota</taxon>
        <taxon>Viridiplantae</taxon>
        <taxon>Streptophyta</taxon>
        <taxon>Embryophyta</taxon>
        <taxon>Tracheophyta</taxon>
        <taxon>Spermatophyta</taxon>
        <taxon>Magnoliopsida</taxon>
        <taxon>eudicotyledons</taxon>
        <taxon>Gunneridae</taxon>
        <taxon>Pentapetalae</taxon>
        <taxon>asterids</taxon>
        <taxon>campanulids</taxon>
        <taxon>Asterales</taxon>
        <taxon>Asteraceae</taxon>
        <taxon>Cichorioideae</taxon>
        <taxon>Cichorieae</taxon>
        <taxon>Lactucinae</taxon>
        <taxon>Lactuca</taxon>
    </lineage>
</organism>
<gene>
    <name evidence="1" type="ORF">LSAT_V11C300107450</name>
</gene>
<dbReference type="Proteomes" id="UP000235145">
    <property type="component" value="Unassembled WGS sequence"/>
</dbReference>
<sequence>MIRVWIIHVLLRRLRYMETTHITMFVTWQICNWFKEDFYEVVRSEYKIDPLRCISMQGVDKSRCNQFSTIYAVTNHIYIINYRIANKSRML</sequence>
<evidence type="ECO:0000313" key="2">
    <source>
        <dbReference type="Proteomes" id="UP000235145"/>
    </source>
</evidence>
<evidence type="ECO:0000313" key="1">
    <source>
        <dbReference type="EMBL" id="KAJ0218989.1"/>
    </source>
</evidence>
<keyword evidence="2" id="KW-1185">Reference proteome</keyword>
<dbReference type="AlphaFoldDB" id="A0A9R1XRE0"/>
<proteinExistence type="predicted"/>
<comment type="caution">
    <text evidence="1">The sequence shown here is derived from an EMBL/GenBank/DDBJ whole genome shotgun (WGS) entry which is preliminary data.</text>
</comment>
<name>A0A9R1XRE0_LACSA</name>
<dbReference type="EMBL" id="NBSK02000003">
    <property type="protein sequence ID" value="KAJ0218989.1"/>
    <property type="molecule type" value="Genomic_DNA"/>
</dbReference>
<accession>A0A9R1XRE0</accession>
<reference evidence="1 2" key="1">
    <citation type="journal article" date="2017" name="Nat. Commun.">
        <title>Genome assembly with in vitro proximity ligation data and whole-genome triplication in lettuce.</title>
        <authorList>
            <person name="Reyes-Chin-Wo S."/>
            <person name="Wang Z."/>
            <person name="Yang X."/>
            <person name="Kozik A."/>
            <person name="Arikit S."/>
            <person name="Song C."/>
            <person name="Xia L."/>
            <person name="Froenicke L."/>
            <person name="Lavelle D.O."/>
            <person name="Truco M.J."/>
            <person name="Xia R."/>
            <person name="Zhu S."/>
            <person name="Xu C."/>
            <person name="Xu H."/>
            <person name="Xu X."/>
            <person name="Cox K."/>
            <person name="Korf I."/>
            <person name="Meyers B.C."/>
            <person name="Michelmore R.W."/>
        </authorList>
    </citation>
    <scope>NUCLEOTIDE SEQUENCE [LARGE SCALE GENOMIC DNA]</scope>
    <source>
        <strain evidence="2">cv. Salinas</strain>
        <tissue evidence="1">Seedlings</tissue>
    </source>
</reference>